<feature type="region of interest" description="Disordered" evidence="12">
    <location>
        <begin position="1359"/>
        <end position="1385"/>
    </location>
</feature>
<dbReference type="InterPro" id="IPR059000">
    <property type="entry name" value="ATPase_P-type_domA"/>
</dbReference>
<comment type="subcellular location">
    <subcellularLocation>
        <location evidence="1">Membrane</location>
        <topology evidence="1">Multi-pass membrane protein</topology>
    </subcellularLocation>
</comment>
<evidence type="ECO:0000256" key="9">
    <source>
        <dbReference type="ARBA" id="ARBA00023136"/>
    </source>
</evidence>
<name>A0A8T0HZD8_CERPU</name>
<keyword evidence="6 10" id="KW-0067">ATP-binding</keyword>
<dbReference type="Gene3D" id="3.40.1110.10">
    <property type="entry name" value="Calcium-transporting ATPase, cytoplasmic domain N"/>
    <property type="match status" value="1"/>
</dbReference>
<dbReference type="Pfam" id="PF00403">
    <property type="entry name" value="HMA"/>
    <property type="match status" value="1"/>
</dbReference>
<dbReference type="GO" id="GO:0005524">
    <property type="term" value="F:ATP binding"/>
    <property type="evidence" value="ECO:0007669"/>
    <property type="project" value="UniProtKB-UniRule"/>
</dbReference>
<dbReference type="InterPro" id="IPR036163">
    <property type="entry name" value="HMA_dom_sf"/>
</dbReference>
<keyword evidence="4 10" id="KW-0479">Metal-binding</keyword>
<protein>
    <recommendedName>
        <fullName evidence="13">HMA domain-containing protein</fullName>
    </recommendedName>
</protein>
<comment type="caution">
    <text evidence="14">The sequence shown here is derived from an EMBL/GenBank/DDBJ whole genome shotgun (WGS) entry which is preliminary data.</text>
</comment>
<dbReference type="InterPro" id="IPR023298">
    <property type="entry name" value="ATPase_P-typ_TM_dom_sf"/>
</dbReference>
<dbReference type="Pfam" id="PF00702">
    <property type="entry name" value="Hydrolase"/>
    <property type="match status" value="1"/>
</dbReference>
<dbReference type="Proteomes" id="UP000822688">
    <property type="component" value="Chromosome 5"/>
</dbReference>
<feature type="region of interest" description="Disordered" evidence="12">
    <location>
        <begin position="210"/>
        <end position="247"/>
    </location>
</feature>
<evidence type="ECO:0000259" key="13">
    <source>
        <dbReference type="PROSITE" id="PS50846"/>
    </source>
</evidence>
<feature type="compositionally biased region" description="Basic and acidic residues" evidence="12">
    <location>
        <begin position="1451"/>
        <end position="1466"/>
    </location>
</feature>
<evidence type="ECO:0000256" key="2">
    <source>
        <dbReference type="ARBA" id="ARBA00006024"/>
    </source>
</evidence>
<feature type="transmembrane region" description="Helical" evidence="10">
    <location>
        <begin position="609"/>
        <end position="628"/>
    </location>
</feature>
<comment type="similarity">
    <text evidence="2 10">Belongs to the cation transport ATPase (P-type) (TC 3.A.3) family. Type IB subfamily.</text>
</comment>
<feature type="transmembrane region" description="Helical" evidence="10">
    <location>
        <begin position="387"/>
        <end position="406"/>
    </location>
</feature>
<dbReference type="SFLD" id="SFLDS00003">
    <property type="entry name" value="Haloacid_Dehalogenase"/>
    <property type="match status" value="1"/>
</dbReference>
<dbReference type="CDD" id="cd00371">
    <property type="entry name" value="HMA"/>
    <property type="match status" value="1"/>
</dbReference>
<dbReference type="EMBL" id="CM026425">
    <property type="protein sequence ID" value="KAG0576540.1"/>
    <property type="molecule type" value="Genomic_DNA"/>
</dbReference>
<keyword evidence="15" id="KW-1185">Reference proteome</keyword>
<evidence type="ECO:0000256" key="8">
    <source>
        <dbReference type="ARBA" id="ARBA00022989"/>
    </source>
</evidence>
<dbReference type="GO" id="GO:0046872">
    <property type="term" value="F:metal ion binding"/>
    <property type="evidence" value="ECO:0007669"/>
    <property type="project" value="UniProtKB-KW"/>
</dbReference>
<evidence type="ECO:0000256" key="7">
    <source>
        <dbReference type="ARBA" id="ARBA00022967"/>
    </source>
</evidence>
<dbReference type="FunFam" id="3.30.70.100:FF:000022">
    <property type="entry name" value="Putative cadmium/zinc-transporting ATPase 3"/>
    <property type="match status" value="1"/>
</dbReference>
<dbReference type="InterPro" id="IPR044492">
    <property type="entry name" value="P_typ_ATPase_HD_dom"/>
</dbReference>
<dbReference type="InterPro" id="IPR027256">
    <property type="entry name" value="P-typ_ATPase_IB"/>
</dbReference>
<keyword evidence="11" id="KW-0175">Coiled coil</keyword>
<dbReference type="Gene3D" id="2.70.150.10">
    <property type="entry name" value="Calcium-transporting ATPase, cytoplasmic transduction domain A"/>
    <property type="match status" value="1"/>
</dbReference>
<organism evidence="14 15">
    <name type="scientific">Ceratodon purpureus</name>
    <name type="common">Fire moss</name>
    <name type="synonym">Dicranum purpureum</name>
    <dbReference type="NCBI Taxonomy" id="3225"/>
    <lineage>
        <taxon>Eukaryota</taxon>
        <taxon>Viridiplantae</taxon>
        <taxon>Streptophyta</taxon>
        <taxon>Embryophyta</taxon>
        <taxon>Bryophyta</taxon>
        <taxon>Bryophytina</taxon>
        <taxon>Bryopsida</taxon>
        <taxon>Dicranidae</taxon>
        <taxon>Pseudoditrichales</taxon>
        <taxon>Ditrichaceae</taxon>
        <taxon>Ceratodon</taxon>
    </lineage>
</organism>
<dbReference type="GO" id="GO:0019829">
    <property type="term" value="F:ATPase-coupled monoatomic cation transmembrane transporter activity"/>
    <property type="evidence" value="ECO:0007669"/>
    <property type="project" value="InterPro"/>
</dbReference>
<dbReference type="InterPro" id="IPR051014">
    <property type="entry name" value="Cation_Transport_ATPase_IB"/>
</dbReference>
<dbReference type="PRINTS" id="PR00941">
    <property type="entry name" value="CDATPASE"/>
</dbReference>
<reference evidence="14" key="1">
    <citation type="submission" date="2020-06" db="EMBL/GenBank/DDBJ databases">
        <title>WGS assembly of Ceratodon purpureus strain R40.</title>
        <authorList>
            <person name="Carey S.B."/>
            <person name="Jenkins J."/>
            <person name="Shu S."/>
            <person name="Lovell J.T."/>
            <person name="Sreedasyam A."/>
            <person name="Maumus F."/>
            <person name="Tiley G.P."/>
            <person name="Fernandez-Pozo N."/>
            <person name="Barry K."/>
            <person name="Chen C."/>
            <person name="Wang M."/>
            <person name="Lipzen A."/>
            <person name="Daum C."/>
            <person name="Saski C.A."/>
            <person name="Payton A.C."/>
            <person name="Mcbreen J.C."/>
            <person name="Conrad R.E."/>
            <person name="Kollar L.M."/>
            <person name="Olsson S."/>
            <person name="Huttunen S."/>
            <person name="Landis J.B."/>
            <person name="Wickett N.J."/>
            <person name="Johnson M.G."/>
            <person name="Rensing S.A."/>
            <person name="Grimwood J."/>
            <person name="Schmutz J."/>
            <person name="Mcdaniel S.F."/>
        </authorList>
    </citation>
    <scope>NUCLEOTIDE SEQUENCE</scope>
    <source>
        <strain evidence="14">R40</strain>
    </source>
</reference>
<evidence type="ECO:0000256" key="1">
    <source>
        <dbReference type="ARBA" id="ARBA00004141"/>
    </source>
</evidence>
<keyword evidence="8 10" id="KW-1133">Transmembrane helix</keyword>
<dbReference type="PROSITE" id="PS01229">
    <property type="entry name" value="COF_2"/>
    <property type="match status" value="1"/>
</dbReference>
<evidence type="ECO:0000256" key="6">
    <source>
        <dbReference type="ARBA" id="ARBA00022840"/>
    </source>
</evidence>
<feature type="compositionally biased region" description="Polar residues" evidence="12">
    <location>
        <begin position="1479"/>
        <end position="1489"/>
    </location>
</feature>
<keyword evidence="7" id="KW-1278">Translocase</keyword>
<dbReference type="GO" id="GO:0016887">
    <property type="term" value="F:ATP hydrolysis activity"/>
    <property type="evidence" value="ECO:0007669"/>
    <property type="project" value="InterPro"/>
</dbReference>
<dbReference type="Pfam" id="PF00122">
    <property type="entry name" value="E1-E2_ATPase"/>
    <property type="match status" value="1"/>
</dbReference>
<sequence>MPGVEVQAPVAVPMVEPAPLPPRCQKHSVGDQYMVLENGRFAYLSMPPQFSTVAMAAKLCVLDHRRDLRASWDPLALCCLQEVGHVHAHVHRGEITQDIFLEQCMEDAGCALPMLREMSGSFSKHVPNEIDHHKDTENCGHDLIAHGDHFDCLVPLRDGSYMLSHAQKNETGGSKFIEHGRLVKVGETLGKLKRRPKQLVDLFSYESPKRQGYESLRQGETSPRANHNEKKSKKKATDHSCKSKSRPVANPIQTQCCSGKEDAHHHDTKVTIPKTSKSTGLGKTTIDVMGICCPNEVPLIKKLLEPIPGVEEVSVNVTSKTVTVLHDQLSASAAQLVKALNDARMVASVHQRGQWKAGRKWPSPWTIASGLLLGVSFFQYLYNPLRWVALGSVGVGIPPLIIRSIAAMKSFILDINILMLIAVGGAIGLGDYLEAGSIAFLFTLADWLESRSSDKARAAIAAVVDLAPRSATLLSSGMRVRVEEVTVGTLLAVKAGEMVPIDGTVTSGKCNVDESSLTGESMPVEKDEGANVWAGTVNMSGHMTVKTTALAEDSAVSRMVRLVEEAQTQRSRTEMLVEQVAKYYTPGIVVAAIIIAVVPLALHIHQPRHWLYLALVLLVVACPCALVISTPVVTTCGIAQAAKLGLLVKGGSYLEVLGRLKVVALDKTGTLSEGHFRVTDVLGLDGGSNIHHILHWVASVENKASHPMASALVDFADLHGVKPAEHVTDFEVIVGEGVSATVNGRTIHIGNARMAHRLGWEKAVGKEIVDLWSSQGATVGWIGVDKVAVGVYGVADQLRTEAIEAVRNLKKLGIRVAMLTGDSASAASFAHKKLGDIEIHAQLLPEDKVHILQELKKSGTTAMVGDGINDAPALAAADVGIAMGVAGSAVAMETADVALMTNDLRKLAIAVELGRNCRWKIGQNVTLSFVTKIAIIALAASGYASLWTAVMADVGTCLLVIFNSMRLLKHKSCNDHCCTTTKVKRTTQQQLIHHLSAHGKGEKCCSKPAVNMVNLEGRLVDLCDDALSTGPLIHAHRGKFSWLKNHHHHGHSHHSHLNELDQRHENERLGYSSTTAKGHVAVADSKLATSCCSSSTCEQGGGRQKGKDMHRDKERHLLHEEEGDCGLKCVPGAHSLLPKLACSSSPDKGITSQEDLATRDQCLSESNEFLKDGKIRDKCGHDHSSIDYHSPHGHDEHRSALGCKIDHPCDEECKSSPRGFPLNESAWRDAGFTNLDINSPHEIQDPADVEMVREPTTEVSSPHGLAVLSSLGLQIFGAKRQACGPPELEFSPCTRVCCGSKLQPSLPNSAGIIDLDSLEGTNKVAKSPTPPITEDITKSNDMDTLTNLAPKALLPNLDAVSTSEPPAADNTQSESLPETSPSAPLSTLEQDLINQFEKEATEELMKQFEKEATEEMMKQFEREATEELIQQFKQESTEELIQQFEQESTEELTKEFEKESTEELPKKLTLRHPVLKYSASDTDLPTLNSIRHPHPLDKPVP</sequence>
<dbReference type="InterPro" id="IPR036412">
    <property type="entry name" value="HAD-like_sf"/>
</dbReference>
<dbReference type="GO" id="GO:0016020">
    <property type="term" value="C:membrane"/>
    <property type="evidence" value="ECO:0007669"/>
    <property type="project" value="UniProtKB-SubCell"/>
</dbReference>
<dbReference type="InterPro" id="IPR001757">
    <property type="entry name" value="P_typ_ATPase"/>
</dbReference>
<evidence type="ECO:0000256" key="12">
    <source>
        <dbReference type="SAM" id="MobiDB-lite"/>
    </source>
</evidence>
<dbReference type="InterPro" id="IPR023299">
    <property type="entry name" value="ATPase_P-typ_cyto_dom_N"/>
</dbReference>
<dbReference type="PRINTS" id="PR00119">
    <property type="entry name" value="CATATPASE"/>
</dbReference>
<dbReference type="SUPFAM" id="SSF81653">
    <property type="entry name" value="Calcium ATPase, transduction domain A"/>
    <property type="match status" value="1"/>
</dbReference>
<dbReference type="NCBIfam" id="TIGR01525">
    <property type="entry name" value="ATPase-IB_hvy"/>
    <property type="match status" value="1"/>
</dbReference>
<evidence type="ECO:0000313" key="15">
    <source>
        <dbReference type="Proteomes" id="UP000822688"/>
    </source>
</evidence>
<dbReference type="InterPro" id="IPR023214">
    <property type="entry name" value="HAD_sf"/>
</dbReference>
<dbReference type="SFLD" id="SFLDG00002">
    <property type="entry name" value="C1.7:_P-type_atpase_like"/>
    <property type="match status" value="1"/>
</dbReference>
<dbReference type="SUPFAM" id="SSF56784">
    <property type="entry name" value="HAD-like"/>
    <property type="match status" value="1"/>
</dbReference>
<evidence type="ECO:0000256" key="11">
    <source>
        <dbReference type="SAM" id="Coils"/>
    </source>
</evidence>
<dbReference type="CDD" id="cd02079">
    <property type="entry name" value="P-type_ATPase_HM"/>
    <property type="match status" value="1"/>
</dbReference>
<evidence type="ECO:0000256" key="5">
    <source>
        <dbReference type="ARBA" id="ARBA00022741"/>
    </source>
</evidence>
<dbReference type="SUPFAM" id="SSF81665">
    <property type="entry name" value="Calcium ATPase, transmembrane domain M"/>
    <property type="match status" value="1"/>
</dbReference>
<evidence type="ECO:0000256" key="10">
    <source>
        <dbReference type="RuleBase" id="RU362081"/>
    </source>
</evidence>
<accession>A0A8T0HZD8</accession>
<gene>
    <name evidence="14" type="ORF">KC19_5G088200</name>
</gene>
<dbReference type="NCBIfam" id="TIGR01494">
    <property type="entry name" value="ATPase_P-type"/>
    <property type="match status" value="1"/>
</dbReference>
<dbReference type="SFLD" id="SFLDF00027">
    <property type="entry name" value="p-type_atpase"/>
    <property type="match status" value="1"/>
</dbReference>
<dbReference type="SUPFAM" id="SSF55008">
    <property type="entry name" value="HMA, heavy metal-associated domain"/>
    <property type="match status" value="1"/>
</dbReference>
<feature type="coiled-coil region" evidence="11">
    <location>
        <begin position="1398"/>
        <end position="1430"/>
    </location>
</feature>
<evidence type="ECO:0000256" key="3">
    <source>
        <dbReference type="ARBA" id="ARBA00022692"/>
    </source>
</evidence>
<feature type="transmembrane region" description="Helical" evidence="10">
    <location>
        <begin position="418"/>
        <end position="445"/>
    </location>
</feature>
<keyword evidence="3 10" id="KW-0812">Transmembrane</keyword>
<feature type="domain" description="HMA" evidence="13">
    <location>
        <begin position="282"/>
        <end position="348"/>
    </location>
</feature>
<evidence type="ECO:0000313" key="14">
    <source>
        <dbReference type="EMBL" id="KAG0576540.1"/>
    </source>
</evidence>
<feature type="transmembrane region" description="Helical" evidence="10">
    <location>
        <begin position="933"/>
        <end position="962"/>
    </location>
</feature>
<dbReference type="InterPro" id="IPR008250">
    <property type="entry name" value="ATPase_P-typ_transduc_dom_A_sf"/>
</dbReference>
<dbReference type="Gene3D" id="3.40.50.1000">
    <property type="entry name" value="HAD superfamily/HAD-like"/>
    <property type="match status" value="1"/>
</dbReference>
<dbReference type="PROSITE" id="PS50846">
    <property type="entry name" value="HMA_2"/>
    <property type="match status" value="1"/>
</dbReference>
<feature type="region of interest" description="Disordered" evidence="12">
    <location>
        <begin position="1444"/>
        <end position="1501"/>
    </location>
</feature>
<keyword evidence="9 10" id="KW-0472">Membrane</keyword>
<dbReference type="InterPro" id="IPR006121">
    <property type="entry name" value="HMA_dom"/>
</dbReference>
<proteinExistence type="inferred from homology"/>
<dbReference type="Gene3D" id="3.30.70.100">
    <property type="match status" value="1"/>
</dbReference>
<dbReference type="PANTHER" id="PTHR48085">
    <property type="entry name" value="CADMIUM/ZINC-TRANSPORTING ATPASE HMA2-RELATED"/>
    <property type="match status" value="1"/>
</dbReference>
<dbReference type="FunFam" id="2.70.150.10:FF:000002">
    <property type="entry name" value="Copper-transporting ATPase 1, putative"/>
    <property type="match status" value="1"/>
</dbReference>
<dbReference type="CDD" id="cd22249">
    <property type="entry name" value="UDM1_RNF168_RNF169-like"/>
    <property type="match status" value="1"/>
</dbReference>
<evidence type="ECO:0000256" key="4">
    <source>
        <dbReference type="ARBA" id="ARBA00022723"/>
    </source>
</evidence>
<feature type="transmembrane region" description="Helical" evidence="10">
    <location>
        <begin position="361"/>
        <end position="381"/>
    </location>
</feature>
<keyword evidence="5 10" id="KW-0547">Nucleotide-binding</keyword>
<feature type="transmembrane region" description="Helical" evidence="10">
    <location>
        <begin position="583"/>
        <end position="602"/>
    </location>
</feature>
<dbReference type="PANTHER" id="PTHR48085:SF5">
    <property type="entry name" value="CADMIUM_ZINC-TRANSPORTING ATPASE HMA4-RELATED"/>
    <property type="match status" value="1"/>
</dbReference>